<keyword evidence="1" id="KW-1133">Transmembrane helix</keyword>
<organism evidence="2 3">
    <name type="scientific">Sinomonas terricola</name>
    <dbReference type="NCBI Taxonomy" id="3110330"/>
    <lineage>
        <taxon>Bacteria</taxon>
        <taxon>Bacillati</taxon>
        <taxon>Actinomycetota</taxon>
        <taxon>Actinomycetes</taxon>
        <taxon>Micrococcales</taxon>
        <taxon>Micrococcaceae</taxon>
        <taxon>Sinomonas</taxon>
    </lineage>
</organism>
<keyword evidence="3" id="KW-1185">Reference proteome</keyword>
<keyword evidence="1" id="KW-0472">Membrane</keyword>
<feature type="transmembrane region" description="Helical" evidence="1">
    <location>
        <begin position="328"/>
        <end position="352"/>
    </location>
</feature>
<feature type="transmembrane region" description="Helical" evidence="1">
    <location>
        <begin position="177"/>
        <end position="201"/>
    </location>
</feature>
<evidence type="ECO:0000313" key="2">
    <source>
        <dbReference type="EMBL" id="MEA5453399.1"/>
    </source>
</evidence>
<feature type="transmembrane region" description="Helical" evidence="1">
    <location>
        <begin position="230"/>
        <end position="246"/>
    </location>
</feature>
<feature type="transmembrane region" description="Helical" evidence="1">
    <location>
        <begin position="78"/>
        <end position="96"/>
    </location>
</feature>
<evidence type="ECO:0008006" key="4">
    <source>
        <dbReference type="Google" id="ProtNLM"/>
    </source>
</evidence>
<keyword evidence="1" id="KW-0812">Transmembrane</keyword>
<feature type="transmembrane region" description="Helical" evidence="1">
    <location>
        <begin position="136"/>
        <end position="157"/>
    </location>
</feature>
<gene>
    <name evidence="2" type="ORF">SPF06_01565</name>
</gene>
<protein>
    <recommendedName>
        <fullName evidence="4">O-antigen ligase domain-containing protein</fullName>
    </recommendedName>
</protein>
<dbReference type="Proteomes" id="UP001304769">
    <property type="component" value="Unassembled WGS sequence"/>
</dbReference>
<dbReference type="RefSeq" id="WP_323277163.1">
    <property type="nucleotide sequence ID" value="NZ_JAYGGQ010000001.1"/>
</dbReference>
<evidence type="ECO:0000256" key="1">
    <source>
        <dbReference type="SAM" id="Phobius"/>
    </source>
</evidence>
<comment type="caution">
    <text evidence="2">The sequence shown here is derived from an EMBL/GenBank/DDBJ whole genome shotgun (WGS) entry which is preliminary data.</text>
</comment>
<feature type="transmembrane region" description="Helical" evidence="1">
    <location>
        <begin position="102"/>
        <end position="124"/>
    </location>
</feature>
<reference evidence="2 3" key="1">
    <citation type="submission" date="2023-12" db="EMBL/GenBank/DDBJ databases">
        <title>Sinomonas terricola sp. nov, isolated from litchi orchard soil in Guangdong, PR China.</title>
        <authorList>
            <person name="Jiaxin W."/>
            <person name="Yang Z."/>
            <person name="Honghui Z."/>
        </authorList>
    </citation>
    <scope>NUCLEOTIDE SEQUENCE [LARGE SCALE GENOMIC DNA]</scope>
    <source>
        <strain evidence="2 3">JGH33</strain>
    </source>
</reference>
<evidence type="ECO:0000313" key="3">
    <source>
        <dbReference type="Proteomes" id="UP001304769"/>
    </source>
</evidence>
<dbReference type="EMBL" id="JAYGGQ010000001">
    <property type="protein sequence ID" value="MEA5453399.1"/>
    <property type="molecule type" value="Genomic_DNA"/>
</dbReference>
<proteinExistence type="predicted"/>
<name>A0ABU5T171_9MICC</name>
<sequence>MTLLIGWLALCVVGSLLALRRPAWILSAVIVTRVLIPGVAQGIVMPGLHPSAYLVLVFVLVRLVAAPALLAEALRPSRGGLIAIGLLVVWGFLDVLNPGGRGALNTLASLFSVFVAPALMFALIRHELVRRPRSEAVLLWPFLAVTLLEVPLAFWQVETGEAIVWQSVYQRMWWWGSVGRGLGTTGHGLQLALLFVAAIALSARVRSIAVRFVLAGAYILGIFYTDGRLALLLAIPAVGFLIFYSLRSWFRTFAFSGVIALGAWIGLESEAGQKLLEKFTDDGGSNAKRVAAFDWAFGHLGEFLVVGYPGNRDTRGVGVVNSSLENGFLMAALSYGAVFAVGLLALYVAYILKGFSALDRAFPAALAALLVAVGMNGSSSFMANALEGYVFWYALAFALARPGAAGGTT</sequence>
<feature type="transmembrane region" description="Helical" evidence="1">
    <location>
        <begin position="364"/>
        <end position="383"/>
    </location>
</feature>
<feature type="transmembrane region" description="Helical" evidence="1">
    <location>
        <begin position="208"/>
        <end position="224"/>
    </location>
</feature>
<feature type="transmembrane region" description="Helical" evidence="1">
    <location>
        <begin position="389"/>
        <end position="407"/>
    </location>
</feature>
<accession>A0ABU5T171</accession>